<name>A0A1I6QDF2_9BACL</name>
<protein>
    <submittedName>
        <fullName evidence="1">Uncharacterized protein</fullName>
    </submittedName>
</protein>
<sequence>MDKIVMNSPIQVPELAVETHPLARVGVSGDRLLVLSQGDGVLLSDYSLSGGITSGIRLEDPGMEIHFVQALTGDRYLLVSAFSEEQEKNAFIYNHRGRLLSSFHVGDAIEDVQAVGDHFWIGYMEEGVEGDNPLSREGVVCFNTKGKLLFSYLATAIKQGLPEVRDCYGLNASANGETWIYYFTDHILARVEDFRVRQFWKGGPVLSWRSPLVQAGGFALWKRRLLFGTPRRHLYRGSLIRRALERVMPVNKEGEEIKFERWWTRDSRLFLSVGEEVYFYDMKEMID</sequence>
<reference evidence="2" key="1">
    <citation type="submission" date="2016-10" db="EMBL/GenBank/DDBJ databases">
        <authorList>
            <person name="Varghese N."/>
            <person name="Submissions S."/>
        </authorList>
    </citation>
    <scope>NUCLEOTIDE SEQUENCE [LARGE SCALE GENOMIC DNA]</scope>
    <source>
        <strain evidence="2">DSM 45789</strain>
    </source>
</reference>
<evidence type="ECO:0000313" key="2">
    <source>
        <dbReference type="Proteomes" id="UP000198660"/>
    </source>
</evidence>
<dbReference type="EMBL" id="FPAA01000003">
    <property type="protein sequence ID" value="SFS50533.1"/>
    <property type="molecule type" value="Genomic_DNA"/>
</dbReference>
<evidence type="ECO:0000313" key="1">
    <source>
        <dbReference type="EMBL" id="SFS50533.1"/>
    </source>
</evidence>
<proteinExistence type="predicted"/>
<dbReference type="AlphaFoldDB" id="A0A1I6QDF2"/>
<dbReference type="RefSeq" id="WP_091834698.1">
    <property type="nucleotide sequence ID" value="NZ_FPAA01000003.1"/>
</dbReference>
<dbReference type="Proteomes" id="UP000198660">
    <property type="component" value="Unassembled WGS sequence"/>
</dbReference>
<keyword evidence="2" id="KW-1185">Reference proteome</keyword>
<gene>
    <name evidence="1" type="ORF">SAMN05444972_10381</name>
</gene>
<accession>A0A1I6QDF2</accession>
<dbReference type="OrthoDB" id="6636929at2"/>
<organism evidence="1 2">
    <name type="scientific">Marininema halotolerans</name>
    <dbReference type="NCBI Taxonomy" id="1155944"/>
    <lineage>
        <taxon>Bacteria</taxon>
        <taxon>Bacillati</taxon>
        <taxon>Bacillota</taxon>
        <taxon>Bacilli</taxon>
        <taxon>Bacillales</taxon>
        <taxon>Thermoactinomycetaceae</taxon>
        <taxon>Marininema</taxon>
    </lineage>
</organism>